<gene>
    <name evidence="4" type="ORF">ATL42_1414</name>
</gene>
<dbReference type="InterPro" id="IPR025289">
    <property type="entry name" value="DUF4081"/>
</dbReference>
<dbReference type="PROSITE" id="PS51186">
    <property type="entry name" value="GNAT"/>
    <property type="match status" value="1"/>
</dbReference>
<dbReference type="PANTHER" id="PTHR43877">
    <property type="entry name" value="AMINOALKYLPHOSPHONATE N-ACETYLTRANSFERASE-RELATED-RELATED"/>
    <property type="match status" value="1"/>
</dbReference>
<evidence type="ECO:0000256" key="2">
    <source>
        <dbReference type="ARBA" id="ARBA00023315"/>
    </source>
</evidence>
<dbReference type="Gene3D" id="3.40.630.30">
    <property type="match status" value="1"/>
</dbReference>
<keyword evidence="2" id="KW-0012">Acyltransferase</keyword>
<evidence type="ECO:0000313" key="4">
    <source>
        <dbReference type="EMBL" id="PFG33537.1"/>
    </source>
</evidence>
<feature type="domain" description="N-acetyltransferase" evidence="3">
    <location>
        <begin position="153"/>
        <end position="298"/>
    </location>
</feature>
<dbReference type="Pfam" id="PF00583">
    <property type="entry name" value="Acetyltransf_1"/>
    <property type="match status" value="1"/>
</dbReference>
<dbReference type="Pfam" id="PF13312">
    <property type="entry name" value="DUF4081"/>
    <property type="match status" value="1"/>
</dbReference>
<dbReference type="GO" id="GO:0016747">
    <property type="term" value="F:acyltransferase activity, transferring groups other than amino-acyl groups"/>
    <property type="evidence" value="ECO:0007669"/>
    <property type="project" value="InterPro"/>
</dbReference>
<dbReference type="PANTHER" id="PTHR43877:SF2">
    <property type="entry name" value="AMINOALKYLPHOSPHONATE N-ACETYLTRANSFERASE-RELATED"/>
    <property type="match status" value="1"/>
</dbReference>
<dbReference type="InterPro" id="IPR050832">
    <property type="entry name" value="Bact_Acetyltransf"/>
</dbReference>
<evidence type="ECO:0000256" key="1">
    <source>
        <dbReference type="ARBA" id="ARBA00022679"/>
    </source>
</evidence>
<sequence length="298" mass="32239">MALTGERGLPRRPPQARVLTDVDLGAALALCAIDPVASVLATTRIETAILFGLARTTGQVWGYPAEGPLEAVCWSGANLVPVVPSGATEAIDAFANLARSRGRRCSSIVGPAALVLGLWQRLEDVWPRPRDVRTEQPSMVIDADPRVDPDEEVRYSTLDDYAVLLPACVSMFIEEVGYSPIEFAGSAYEDRVRSLVIERHSLVRTTRHEQPDGVTGVVFKAELGAVTRTVAQVQGVWVAPHHRGRGLAAAGMAAVVRATRRDSAPMVSLYVNSYNTRALATYRRVGFEQVGTFATVLF</sequence>
<accession>A0A2A9E3D1</accession>
<dbReference type="InterPro" id="IPR000182">
    <property type="entry name" value="GNAT_dom"/>
</dbReference>
<dbReference type="PIRSF" id="PIRSF021603">
    <property type="entry name" value="UCP21603_acetyltransf"/>
    <property type="match status" value="1"/>
</dbReference>
<dbReference type="OrthoDB" id="5241264at2"/>
<organism evidence="4 5">
    <name type="scientific">Sanguibacter antarcticus</name>
    <dbReference type="NCBI Taxonomy" id="372484"/>
    <lineage>
        <taxon>Bacteria</taxon>
        <taxon>Bacillati</taxon>
        <taxon>Actinomycetota</taxon>
        <taxon>Actinomycetes</taxon>
        <taxon>Micrococcales</taxon>
        <taxon>Sanguibacteraceae</taxon>
        <taxon>Sanguibacter</taxon>
    </lineage>
</organism>
<dbReference type="InterPro" id="IPR016181">
    <property type="entry name" value="Acyl_CoA_acyltransferase"/>
</dbReference>
<evidence type="ECO:0000313" key="5">
    <source>
        <dbReference type="Proteomes" id="UP000225548"/>
    </source>
</evidence>
<keyword evidence="5" id="KW-1185">Reference proteome</keyword>
<evidence type="ECO:0000259" key="3">
    <source>
        <dbReference type="PROSITE" id="PS51186"/>
    </source>
</evidence>
<dbReference type="EMBL" id="PDJG01000001">
    <property type="protein sequence ID" value="PFG33537.1"/>
    <property type="molecule type" value="Genomic_DNA"/>
</dbReference>
<comment type="caution">
    <text evidence="4">The sequence shown here is derived from an EMBL/GenBank/DDBJ whole genome shotgun (WGS) entry which is preliminary data.</text>
</comment>
<dbReference type="RefSeq" id="WP_098454732.1">
    <property type="nucleotide sequence ID" value="NZ_PDJG01000001.1"/>
</dbReference>
<keyword evidence="1" id="KW-0808">Transferase</keyword>
<proteinExistence type="predicted"/>
<dbReference type="SUPFAM" id="SSF55729">
    <property type="entry name" value="Acyl-CoA N-acyltransferases (Nat)"/>
    <property type="match status" value="1"/>
</dbReference>
<dbReference type="InterPro" id="IPR016794">
    <property type="entry name" value="UCP21603_acetyltransf"/>
</dbReference>
<protein>
    <recommendedName>
        <fullName evidence="3">N-acetyltransferase domain-containing protein</fullName>
    </recommendedName>
</protein>
<reference evidence="4 5" key="1">
    <citation type="submission" date="2017-10" db="EMBL/GenBank/DDBJ databases">
        <title>Sequencing the genomes of 1000 actinobacteria strains.</title>
        <authorList>
            <person name="Klenk H.-P."/>
        </authorList>
    </citation>
    <scope>NUCLEOTIDE SEQUENCE [LARGE SCALE GENOMIC DNA]</scope>
    <source>
        <strain evidence="4 5">DSM 18966</strain>
    </source>
</reference>
<dbReference type="AlphaFoldDB" id="A0A2A9E3D1"/>
<name>A0A2A9E3D1_9MICO</name>
<dbReference type="Proteomes" id="UP000225548">
    <property type="component" value="Unassembled WGS sequence"/>
</dbReference>